<feature type="domain" description="Thiaminase-2/PQQC" evidence="1">
    <location>
        <begin position="308"/>
        <end position="518"/>
    </location>
</feature>
<dbReference type="SUPFAM" id="SSF48613">
    <property type="entry name" value="Heme oxygenase-like"/>
    <property type="match status" value="1"/>
</dbReference>
<dbReference type="EMBL" id="JAVHJO010000005">
    <property type="protein sequence ID" value="KAK6540214.1"/>
    <property type="molecule type" value="Genomic_DNA"/>
</dbReference>
<dbReference type="FunFam" id="3.40.1190.20:FF:000034">
    <property type="entry name" value="Putative hydroxymethylpyrimidine/ phosphomethylpyrimidine kinase 2"/>
    <property type="match status" value="1"/>
</dbReference>
<reference evidence="3 4" key="1">
    <citation type="submission" date="2019-10" db="EMBL/GenBank/DDBJ databases">
        <authorList>
            <person name="Palmer J.M."/>
        </authorList>
    </citation>
    <scope>NUCLEOTIDE SEQUENCE [LARGE SCALE GENOMIC DNA]</scope>
    <source>
        <strain evidence="3 4">TWF694</strain>
    </source>
</reference>
<dbReference type="CDD" id="cd19367">
    <property type="entry name" value="TenA_C_ScTHI20-like"/>
    <property type="match status" value="1"/>
</dbReference>
<dbReference type="GO" id="GO:0008972">
    <property type="term" value="F:phosphomethylpyrimidine kinase activity"/>
    <property type="evidence" value="ECO:0007669"/>
    <property type="project" value="InterPro"/>
</dbReference>
<dbReference type="PANTHER" id="PTHR20858:SF17">
    <property type="entry name" value="HYDROXYMETHYLPYRIMIDINE_PHOSPHOMETHYLPYRIMIDINE KINASE THI20-RELATED"/>
    <property type="match status" value="1"/>
</dbReference>
<protein>
    <recommendedName>
        <fullName evidence="5">Phosphomethylpyrimidine kinase</fullName>
    </recommendedName>
</protein>
<dbReference type="PANTHER" id="PTHR20858">
    <property type="entry name" value="PHOSPHOMETHYLPYRIMIDINE KINASE"/>
    <property type="match status" value="1"/>
</dbReference>
<dbReference type="NCBIfam" id="TIGR04306">
    <property type="entry name" value="salvage_TenA"/>
    <property type="match status" value="1"/>
</dbReference>
<organism evidence="3 4">
    <name type="scientific">Orbilia ellipsospora</name>
    <dbReference type="NCBI Taxonomy" id="2528407"/>
    <lineage>
        <taxon>Eukaryota</taxon>
        <taxon>Fungi</taxon>
        <taxon>Dikarya</taxon>
        <taxon>Ascomycota</taxon>
        <taxon>Pezizomycotina</taxon>
        <taxon>Orbiliomycetes</taxon>
        <taxon>Orbiliales</taxon>
        <taxon>Orbiliaceae</taxon>
        <taxon>Orbilia</taxon>
    </lineage>
</organism>
<dbReference type="Proteomes" id="UP001365542">
    <property type="component" value="Unassembled WGS sequence"/>
</dbReference>
<dbReference type="CDD" id="cd01169">
    <property type="entry name" value="HMPP_kinase"/>
    <property type="match status" value="1"/>
</dbReference>
<evidence type="ECO:0008006" key="5">
    <source>
        <dbReference type="Google" id="ProtNLM"/>
    </source>
</evidence>
<name>A0AAV9XEE2_9PEZI</name>
<sequence length="522" mass="57024">MAAPPRILTIAGSDSSGGAGIEADLKVITAHKCYGMTATTGLTAQNTNGVIDIHPIPPRFLEKTISAVIEDIGVDVIKMGMLTSAESIDVVVEAMKKYKPKQIVLDPVMISTSGSVLLPPEAISALCERLIPLVTLITPNIPEAQHLLSYYISPDSPPQVAPPIEVVKTMVDVVSIAKRLHEFSSTAVLVKGGHLPFDSEGSVARRAKDRKAIMDVLVLPDGTVKIFHSLYIDSMNTHGTGCSLASAIACNLPFNNLPTAISNARNYISGAIAAAFPLGKGCGPINHVHNIYQLPYAKGRFFDYLTNHTKVASVWDQYVNHKFVKEIASGSISAERFGWYLRQDYLFLVHFARATSLLTYKSTSLSEIATYNTNVATIVRETALHVKYCSEFGISESDLLSTPEAPATIAYTRYVNDVGMTGNKAALIVALISCSVGYNVAARNRETEEESVRTDQGNKFWGWVEEYASEAYGKAIQKQRDTLEDMAMDFSVKQVQELVEIFRTVTEMERNFFTAALEVNLN</sequence>
<comment type="caution">
    <text evidence="3">The sequence shown here is derived from an EMBL/GenBank/DDBJ whole genome shotgun (WGS) entry which is preliminary data.</text>
</comment>
<proteinExistence type="predicted"/>
<accession>A0AAV9XEE2</accession>
<dbReference type="GO" id="GO:0009228">
    <property type="term" value="P:thiamine biosynthetic process"/>
    <property type="evidence" value="ECO:0007669"/>
    <property type="project" value="InterPro"/>
</dbReference>
<dbReference type="AlphaFoldDB" id="A0AAV9XEE2"/>
<evidence type="ECO:0000313" key="4">
    <source>
        <dbReference type="Proteomes" id="UP001365542"/>
    </source>
</evidence>
<dbReference type="InterPro" id="IPR004305">
    <property type="entry name" value="Thiaminase-2/PQQC"/>
</dbReference>
<dbReference type="Pfam" id="PF03070">
    <property type="entry name" value="TENA_THI-4"/>
    <property type="match status" value="1"/>
</dbReference>
<gene>
    <name evidence="3" type="ORF">TWF694_009031</name>
</gene>
<dbReference type="GO" id="GO:0008902">
    <property type="term" value="F:hydroxymethylpyrimidine kinase activity"/>
    <property type="evidence" value="ECO:0007669"/>
    <property type="project" value="TreeGrafter"/>
</dbReference>
<evidence type="ECO:0000313" key="3">
    <source>
        <dbReference type="EMBL" id="KAK6540214.1"/>
    </source>
</evidence>
<dbReference type="GO" id="GO:0050334">
    <property type="term" value="F:thiaminase activity"/>
    <property type="evidence" value="ECO:0007669"/>
    <property type="project" value="InterPro"/>
</dbReference>
<dbReference type="NCBIfam" id="TIGR00097">
    <property type="entry name" value="HMP-P_kinase"/>
    <property type="match status" value="1"/>
</dbReference>
<keyword evidence="4" id="KW-1185">Reference proteome</keyword>
<dbReference type="SUPFAM" id="SSF53613">
    <property type="entry name" value="Ribokinase-like"/>
    <property type="match status" value="1"/>
</dbReference>
<feature type="domain" description="Pyridoxamine kinase/Phosphomethylpyrimidine kinase" evidence="2">
    <location>
        <begin position="14"/>
        <end position="286"/>
    </location>
</feature>
<dbReference type="InterPro" id="IPR013749">
    <property type="entry name" value="PM/HMP-P_kinase-1"/>
</dbReference>
<dbReference type="Gene3D" id="3.40.1190.20">
    <property type="match status" value="1"/>
</dbReference>
<dbReference type="InterPro" id="IPR029056">
    <property type="entry name" value="Ribokinase-like"/>
</dbReference>
<dbReference type="InterPro" id="IPR027574">
    <property type="entry name" value="Thiaminase_II"/>
</dbReference>
<dbReference type="GO" id="GO:0005829">
    <property type="term" value="C:cytosol"/>
    <property type="evidence" value="ECO:0007669"/>
    <property type="project" value="TreeGrafter"/>
</dbReference>
<evidence type="ECO:0000259" key="1">
    <source>
        <dbReference type="Pfam" id="PF03070"/>
    </source>
</evidence>
<dbReference type="InterPro" id="IPR004399">
    <property type="entry name" value="HMP/HMP-P_kinase_dom"/>
</dbReference>
<dbReference type="Gene3D" id="1.20.910.10">
    <property type="entry name" value="Heme oxygenase-like"/>
    <property type="match status" value="1"/>
</dbReference>
<dbReference type="Pfam" id="PF08543">
    <property type="entry name" value="Phos_pyr_kin"/>
    <property type="match status" value="1"/>
</dbReference>
<evidence type="ECO:0000259" key="2">
    <source>
        <dbReference type="Pfam" id="PF08543"/>
    </source>
</evidence>
<dbReference type="InterPro" id="IPR016084">
    <property type="entry name" value="Haem_Oase-like_multi-hlx"/>
</dbReference>